<feature type="domain" description="Reverse transcriptase" evidence="1">
    <location>
        <begin position="1"/>
        <end position="200"/>
    </location>
</feature>
<reference evidence="2 3" key="1">
    <citation type="submission" date="2024-09" db="EMBL/GenBank/DDBJ databases">
        <title>A chromosome-level genome assembly of Gray's grenadier anchovy, Coilia grayii.</title>
        <authorList>
            <person name="Fu Z."/>
        </authorList>
    </citation>
    <scope>NUCLEOTIDE SEQUENCE [LARGE SCALE GENOMIC DNA]</scope>
    <source>
        <strain evidence="2">G4</strain>
        <tissue evidence="2">Muscle</tissue>
    </source>
</reference>
<accession>A0ABD1J3P8</accession>
<dbReference type="EMBL" id="JBHFQA010000020">
    <property type="protein sequence ID" value="KAL2080895.1"/>
    <property type="molecule type" value="Genomic_DNA"/>
</dbReference>
<dbReference type="InterPro" id="IPR000477">
    <property type="entry name" value="RT_dom"/>
</dbReference>
<dbReference type="AlphaFoldDB" id="A0ABD1J3P8"/>
<gene>
    <name evidence="2" type="ORF">ACEWY4_022748</name>
</gene>
<evidence type="ECO:0000259" key="1">
    <source>
        <dbReference type="PROSITE" id="PS50878"/>
    </source>
</evidence>
<protein>
    <recommendedName>
        <fullName evidence="1">Reverse transcriptase domain-containing protein</fullName>
    </recommendedName>
</protein>
<dbReference type="Pfam" id="PF00078">
    <property type="entry name" value="RVT_1"/>
    <property type="match status" value="1"/>
</dbReference>
<dbReference type="PANTHER" id="PTHR33332">
    <property type="entry name" value="REVERSE TRANSCRIPTASE DOMAIN-CONTAINING PROTEIN"/>
    <property type="match status" value="1"/>
</dbReference>
<name>A0ABD1J3P8_9TELE</name>
<proteinExistence type="predicted"/>
<evidence type="ECO:0000313" key="3">
    <source>
        <dbReference type="Proteomes" id="UP001591681"/>
    </source>
</evidence>
<dbReference type="Proteomes" id="UP001591681">
    <property type="component" value="Unassembled WGS sequence"/>
</dbReference>
<evidence type="ECO:0000313" key="2">
    <source>
        <dbReference type="EMBL" id="KAL2080895.1"/>
    </source>
</evidence>
<keyword evidence="3" id="KW-1185">Reference proteome</keyword>
<sequence>MENSERIARAGPGGMEAGKGTLLASLPREWCVWLGQDAWQAWVSLEVQTSVASVYFCKRAAMRSSNALADLPVRLVRIGLSAFNTIIPDILIPKLANLGLPPSTCSWIKDFLINRPQHVKLGPHLSSARTLSTGSPQGCVLSPLLYSLYTHDCRPTHPANIIVKFADDTTVVGMITEGNEAAYRDEVLRLSEWCAVNNLA</sequence>
<comment type="caution">
    <text evidence="2">The sequence shown here is derived from an EMBL/GenBank/DDBJ whole genome shotgun (WGS) entry which is preliminary data.</text>
</comment>
<dbReference type="PROSITE" id="PS50878">
    <property type="entry name" value="RT_POL"/>
    <property type="match status" value="1"/>
</dbReference>
<organism evidence="2 3">
    <name type="scientific">Coilia grayii</name>
    <name type="common">Gray's grenadier anchovy</name>
    <dbReference type="NCBI Taxonomy" id="363190"/>
    <lineage>
        <taxon>Eukaryota</taxon>
        <taxon>Metazoa</taxon>
        <taxon>Chordata</taxon>
        <taxon>Craniata</taxon>
        <taxon>Vertebrata</taxon>
        <taxon>Euteleostomi</taxon>
        <taxon>Actinopterygii</taxon>
        <taxon>Neopterygii</taxon>
        <taxon>Teleostei</taxon>
        <taxon>Clupei</taxon>
        <taxon>Clupeiformes</taxon>
        <taxon>Clupeoidei</taxon>
        <taxon>Engraulidae</taxon>
        <taxon>Coilinae</taxon>
        <taxon>Coilia</taxon>
    </lineage>
</organism>